<feature type="compositionally biased region" description="Polar residues" evidence="1">
    <location>
        <begin position="23"/>
        <end position="33"/>
    </location>
</feature>
<sequence>MNNEKHDVHTNTNIQRPKRSRSPIVTINLSSAVRQEKGGNRRREREAAREKERERERASVVNPTKHRRQMRERERQRERHHVAELEALDRELRIELQSITNLREEPVGSVEAEVERGVSLRQSMAQEREREVVEQAPSPKATRVAVTLPSATVPTPVPLAASASAPGVVSTNVARQLRRETGSPQVSTYELPTSNAERRRKGTQLAHHQEPEADTVSTFHTSLAVLQSPDLERPVSSMYNTQRDLLEPGQATPIVAIDLSTVSLTGAVPEGEEMAEGQCFDLAESSSGHDMVETETETEMEYGTPTHGPGSDVDTVSVAALMGDSLQVPGGTSSDVRMRDSAGMPVPVSILQASQDMQQRMREEEERQGREESEEEPVDTYTMRVVGTPTVSQADGQEGMWGEREEEGERGCESSMTVSPSPSPTATETEAEAEGVYTHSPLARSDLGTSAGSSDLLASIHSILTPHPSTHHPKPMSRHGSQAAVVSLHAAESNACIDWPDETDPEAQESLARTQVAEAEVDMLLQSVLGGCDEREREREREAELTA</sequence>
<comment type="caution">
    <text evidence="2">The sequence shown here is derived from an EMBL/GenBank/DDBJ whole genome shotgun (WGS) entry which is preliminary data.</text>
</comment>
<feature type="compositionally biased region" description="Basic and acidic residues" evidence="1">
    <location>
        <begin position="359"/>
        <end position="371"/>
    </location>
</feature>
<evidence type="ECO:0000256" key="1">
    <source>
        <dbReference type="SAM" id="MobiDB-lite"/>
    </source>
</evidence>
<evidence type="ECO:0000313" key="2">
    <source>
        <dbReference type="EMBL" id="GCA62488.1"/>
    </source>
</evidence>
<gene>
    <name evidence="2" type="ORF">KIPB_003877</name>
</gene>
<feature type="region of interest" description="Disordered" evidence="1">
    <location>
        <begin position="1"/>
        <end position="78"/>
    </location>
</feature>
<reference evidence="2 3" key="1">
    <citation type="journal article" date="2018" name="PLoS ONE">
        <title>The draft genome of Kipferlia bialata reveals reductive genome evolution in fornicate parasites.</title>
        <authorList>
            <person name="Tanifuji G."/>
            <person name="Takabayashi S."/>
            <person name="Kume K."/>
            <person name="Takagi M."/>
            <person name="Nakayama T."/>
            <person name="Kamikawa R."/>
            <person name="Inagaki Y."/>
            <person name="Hashimoto T."/>
        </authorList>
    </citation>
    <scope>NUCLEOTIDE SEQUENCE [LARGE SCALE GENOMIC DNA]</scope>
    <source>
        <strain evidence="2">NY0173</strain>
    </source>
</reference>
<feature type="compositionally biased region" description="Basic and acidic residues" evidence="1">
    <location>
        <begin position="401"/>
        <end position="412"/>
    </location>
</feature>
<feature type="compositionally biased region" description="Basic and acidic residues" evidence="1">
    <location>
        <begin position="34"/>
        <end position="58"/>
    </location>
</feature>
<name>A0A391NT79_9EUKA</name>
<evidence type="ECO:0000313" key="3">
    <source>
        <dbReference type="Proteomes" id="UP000265618"/>
    </source>
</evidence>
<dbReference type="AlphaFoldDB" id="A0A391NT79"/>
<feature type="compositionally biased region" description="Polar residues" evidence="1">
    <location>
        <begin position="182"/>
        <end position="195"/>
    </location>
</feature>
<keyword evidence="3" id="KW-1185">Reference proteome</keyword>
<dbReference type="EMBL" id="BDIP01000782">
    <property type="protein sequence ID" value="GCA62488.1"/>
    <property type="molecule type" value="Genomic_DNA"/>
</dbReference>
<proteinExistence type="predicted"/>
<accession>A0A391NT79</accession>
<dbReference type="Proteomes" id="UP000265618">
    <property type="component" value="Unassembled WGS sequence"/>
</dbReference>
<feature type="region of interest" description="Disordered" evidence="1">
    <location>
        <begin position="355"/>
        <end position="436"/>
    </location>
</feature>
<feature type="region of interest" description="Disordered" evidence="1">
    <location>
        <begin position="177"/>
        <end position="216"/>
    </location>
</feature>
<organism evidence="2 3">
    <name type="scientific">Kipferlia bialata</name>
    <dbReference type="NCBI Taxonomy" id="797122"/>
    <lineage>
        <taxon>Eukaryota</taxon>
        <taxon>Metamonada</taxon>
        <taxon>Carpediemonas-like organisms</taxon>
        <taxon>Kipferlia</taxon>
    </lineage>
</organism>
<protein>
    <submittedName>
        <fullName evidence="2">Uncharacterized protein</fullName>
    </submittedName>
</protein>